<dbReference type="InterPro" id="IPR016164">
    <property type="entry name" value="FAD-linked_Oxase-like_C"/>
</dbReference>
<keyword evidence="3" id="KW-0285">Flavoprotein</keyword>
<feature type="compositionally biased region" description="Basic and acidic residues" evidence="9">
    <location>
        <begin position="692"/>
        <end position="705"/>
    </location>
</feature>
<evidence type="ECO:0000256" key="1">
    <source>
        <dbReference type="ARBA" id="ARBA00001974"/>
    </source>
</evidence>
<evidence type="ECO:0000256" key="4">
    <source>
        <dbReference type="ARBA" id="ARBA00022692"/>
    </source>
</evidence>
<dbReference type="FunFam" id="3.30.43.10:FF:000011">
    <property type="entry name" value="D-lactate dehydrogenase (Cytochrome)"/>
    <property type="match status" value="1"/>
</dbReference>
<dbReference type="InterPro" id="IPR036318">
    <property type="entry name" value="FAD-bd_PCMH-like_sf"/>
</dbReference>
<dbReference type="AlphaFoldDB" id="A0AAF0J0B5"/>
<reference evidence="12" key="1">
    <citation type="submission" date="2023-03" db="EMBL/GenBank/DDBJ databases">
        <title>Mating type loci evolution in Malassezia.</title>
        <authorList>
            <person name="Coelho M.A."/>
        </authorList>
    </citation>
    <scope>NUCLEOTIDE SEQUENCE</scope>
    <source>
        <strain evidence="12">CBS 12830</strain>
    </source>
</reference>
<comment type="subcellular location">
    <subcellularLocation>
        <location evidence="2">Mitochondrion</location>
    </subcellularLocation>
</comment>
<dbReference type="PROSITE" id="PS51503">
    <property type="entry name" value="HIG1"/>
    <property type="match status" value="1"/>
</dbReference>
<proteinExistence type="predicted"/>
<dbReference type="InterPro" id="IPR016167">
    <property type="entry name" value="FAD-bd_PCMH_sub1"/>
</dbReference>
<evidence type="ECO:0000256" key="5">
    <source>
        <dbReference type="ARBA" id="ARBA00022827"/>
    </source>
</evidence>
<accession>A0AAF0J0B5</accession>
<dbReference type="Gene3D" id="3.30.465.10">
    <property type="match status" value="1"/>
</dbReference>
<feature type="domain" description="HIG1" evidence="11">
    <location>
        <begin position="584"/>
        <end position="674"/>
    </location>
</feature>
<dbReference type="Pfam" id="PF02913">
    <property type="entry name" value="FAD-oxidase_C"/>
    <property type="match status" value="1"/>
</dbReference>
<name>A0AAF0J0B5_9BASI</name>
<dbReference type="FunFam" id="3.30.465.10:FF:000001">
    <property type="entry name" value="D-2-hydroxyglutarate dehydrogenase, mitochondrial"/>
    <property type="match status" value="1"/>
</dbReference>
<dbReference type="GO" id="GO:0005739">
    <property type="term" value="C:mitochondrion"/>
    <property type="evidence" value="ECO:0007669"/>
    <property type="project" value="UniProtKB-SubCell"/>
</dbReference>
<feature type="region of interest" description="Disordered" evidence="9">
    <location>
        <begin position="692"/>
        <end position="715"/>
    </location>
</feature>
<evidence type="ECO:0000256" key="6">
    <source>
        <dbReference type="ARBA" id="ARBA00022989"/>
    </source>
</evidence>
<keyword evidence="4" id="KW-0812">Transmembrane</keyword>
<dbReference type="Gene3D" id="3.30.70.2740">
    <property type="match status" value="1"/>
</dbReference>
<dbReference type="InterPro" id="IPR016169">
    <property type="entry name" value="FAD-bd_PCMH_sub2"/>
</dbReference>
<dbReference type="SUPFAM" id="SSF56176">
    <property type="entry name" value="FAD-binding/transporter-associated domain-like"/>
    <property type="match status" value="1"/>
</dbReference>
<keyword evidence="6" id="KW-1133">Transmembrane helix</keyword>
<evidence type="ECO:0000256" key="8">
    <source>
        <dbReference type="ARBA" id="ARBA00023136"/>
    </source>
</evidence>
<dbReference type="InterPro" id="IPR016166">
    <property type="entry name" value="FAD-bd_PCMH"/>
</dbReference>
<evidence type="ECO:0000313" key="12">
    <source>
        <dbReference type="EMBL" id="WFD24562.1"/>
    </source>
</evidence>
<protein>
    <submittedName>
        <fullName evidence="12">(R)-2-hydroxyglutarate--pyruvate transhydrogenase</fullName>
        <ecNumber evidence="12">1.1.99.40</ecNumber>
    </submittedName>
</protein>
<evidence type="ECO:0000259" key="11">
    <source>
        <dbReference type="PROSITE" id="PS51503"/>
    </source>
</evidence>
<evidence type="ECO:0000256" key="7">
    <source>
        <dbReference type="ARBA" id="ARBA00023002"/>
    </source>
</evidence>
<dbReference type="Proteomes" id="UP001214415">
    <property type="component" value="Chromosome 7"/>
</dbReference>
<dbReference type="GO" id="GO:0071949">
    <property type="term" value="F:FAD binding"/>
    <property type="evidence" value="ECO:0007669"/>
    <property type="project" value="InterPro"/>
</dbReference>
<evidence type="ECO:0000313" key="13">
    <source>
        <dbReference type="Proteomes" id="UP001214415"/>
    </source>
</evidence>
<dbReference type="InterPro" id="IPR007667">
    <property type="entry name" value="Hypoxia_induced_domain"/>
</dbReference>
<evidence type="ECO:0000256" key="9">
    <source>
        <dbReference type="SAM" id="MobiDB-lite"/>
    </source>
</evidence>
<evidence type="ECO:0000256" key="3">
    <source>
        <dbReference type="ARBA" id="ARBA00022630"/>
    </source>
</evidence>
<dbReference type="InterPro" id="IPR051264">
    <property type="entry name" value="FAD-oxidored/transferase_4"/>
</dbReference>
<dbReference type="EC" id="1.1.99.40" evidence="12"/>
<keyword evidence="7 12" id="KW-0560">Oxidoreductase</keyword>
<evidence type="ECO:0000256" key="2">
    <source>
        <dbReference type="ARBA" id="ARBA00004173"/>
    </source>
</evidence>
<dbReference type="PROSITE" id="PS51387">
    <property type="entry name" value="FAD_PCMH"/>
    <property type="match status" value="1"/>
</dbReference>
<gene>
    <name evidence="12" type="primary">DLD2</name>
    <name evidence="12" type="ORF">MEQU1_003265</name>
</gene>
<dbReference type="SUPFAM" id="SSF55103">
    <property type="entry name" value="FAD-linked oxidases, C-terminal domain"/>
    <property type="match status" value="1"/>
</dbReference>
<dbReference type="FunFam" id="3.30.70.2740:FF:000002">
    <property type="entry name" value="D-2-hydroxyglutarate dehydrogenase mitochondrial"/>
    <property type="match status" value="1"/>
</dbReference>
<dbReference type="Gene3D" id="3.30.70.2190">
    <property type="match status" value="1"/>
</dbReference>
<dbReference type="InterPro" id="IPR004113">
    <property type="entry name" value="FAD-bd_oxidored_4_C"/>
</dbReference>
<keyword evidence="8" id="KW-0472">Membrane</keyword>
<dbReference type="Pfam" id="PF01565">
    <property type="entry name" value="FAD_binding_4"/>
    <property type="match status" value="1"/>
</dbReference>
<keyword evidence="13" id="KW-1185">Reference proteome</keyword>
<dbReference type="Gene3D" id="3.30.43.10">
    <property type="entry name" value="Uridine Diphospho-n-acetylenolpyruvylglucosamine Reductase, domain 2"/>
    <property type="match status" value="1"/>
</dbReference>
<sequence>MYSAAPARQSSLGTVTPALLQQFASVLATPQSSILSTIPSETRTWNKVEESELDGFNNDWMGKYKGHSLCVVRPKSTEEVSQIMRICYENNIAVVPQGGNTGLVGGGVPVHDEVILNLSSMNKIRSFDAVSGTLVCDAGAVLETLDNEVAKHGYMMPLDLGAKGSCQIGGNVATNAGGLRFLRYGSLHGTVLGLEVVLPDGRILPGLRTLRKDNTGLDLKQLFIGSEGSLGIITGVAIATPRRPNATNVAAFGVDSFEAVQKTFQLVRKHCSEILSAFEFVDHQSFDIVQAYSSMNLRDPFESRHPMYVLIETSGSNQEHDDAKLQNLLEDLLESGVITDGVLAQDETQVKALWSLREGVPEALGHYGKVYKYDISMPIEKMYELVETLRARLVEKKLMPAPQEPGRVKAVCGFGHIGDGNLHINIVAEAYDAEIEAAIEPFIYEWIQSVDGSISAEHGLGFMKAEKIGYSKDALSIEYMKDIKPHVDPLNATLTPEIMSYGTHREYNFALQAAGKGFLIGIASGLAGGYFLQRRYAHVRNLTVTMKTFLVASCGTGVGVIFADRAGIQFDQLHYKDRAAQIERQSKSVAEKKWENLSTFDKVLTYTKENKFKAVIGSWFASMAGSWLYIQAQPLSFAQKLVQARVWAQGLTVASLIGMAAITQIPSAGDALVTKSHSMDDQSWEKIIQESERKVQDQKKLRTAEEEQAPAQPAK</sequence>
<evidence type="ECO:0000259" key="10">
    <source>
        <dbReference type="PROSITE" id="PS51387"/>
    </source>
</evidence>
<dbReference type="PANTHER" id="PTHR43716">
    <property type="entry name" value="D-2-HYDROXYGLUTARATE DEHYDROGENASE, MITOCHONDRIAL"/>
    <property type="match status" value="1"/>
</dbReference>
<dbReference type="GO" id="GO:0016491">
    <property type="term" value="F:oxidoreductase activity"/>
    <property type="evidence" value="ECO:0007669"/>
    <property type="project" value="UniProtKB-KW"/>
</dbReference>
<dbReference type="EMBL" id="CP119906">
    <property type="protein sequence ID" value="WFD24562.1"/>
    <property type="molecule type" value="Genomic_DNA"/>
</dbReference>
<comment type="cofactor">
    <cofactor evidence="1">
        <name>FAD</name>
        <dbReference type="ChEBI" id="CHEBI:57692"/>
    </cofactor>
</comment>
<dbReference type="InterPro" id="IPR006094">
    <property type="entry name" value="Oxid_FAD_bind_N"/>
</dbReference>
<dbReference type="PANTHER" id="PTHR43716:SF1">
    <property type="entry name" value="D-2-HYDROXYGLUTARATE DEHYDROGENASE, MITOCHONDRIAL"/>
    <property type="match status" value="1"/>
</dbReference>
<dbReference type="FunFam" id="3.30.70.2190:FF:000001">
    <property type="entry name" value="D-2-hydroxyglutarate dehydrogenase mitochondrial"/>
    <property type="match status" value="1"/>
</dbReference>
<feature type="domain" description="FAD-binding PCMH-type" evidence="10">
    <location>
        <begin position="64"/>
        <end position="243"/>
    </location>
</feature>
<dbReference type="Pfam" id="PF04588">
    <property type="entry name" value="HIG_1_N"/>
    <property type="match status" value="1"/>
</dbReference>
<keyword evidence="5" id="KW-0274">FAD</keyword>
<organism evidence="12 13">
    <name type="scientific">Malassezia equina</name>
    <dbReference type="NCBI Taxonomy" id="1381935"/>
    <lineage>
        <taxon>Eukaryota</taxon>
        <taxon>Fungi</taxon>
        <taxon>Dikarya</taxon>
        <taxon>Basidiomycota</taxon>
        <taxon>Ustilaginomycotina</taxon>
        <taxon>Malasseziomycetes</taxon>
        <taxon>Malasseziales</taxon>
        <taxon>Malasseziaceae</taxon>
        <taxon>Malassezia</taxon>
    </lineage>
</organism>